<dbReference type="EMBL" id="BARU01043534">
    <property type="protein sequence ID" value="GAH82364.1"/>
    <property type="molecule type" value="Genomic_DNA"/>
</dbReference>
<proteinExistence type="predicted"/>
<evidence type="ECO:0000313" key="1">
    <source>
        <dbReference type="EMBL" id="GAH82364.1"/>
    </source>
</evidence>
<accession>X1JVR9</accession>
<reference evidence="1" key="1">
    <citation type="journal article" date="2014" name="Front. Microbiol.">
        <title>High frequency of phylogenetically diverse reductive dehalogenase-homologous genes in deep subseafloor sedimentary metagenomes.</title>
        <authorList>
            <person name="Kawai M."/>
            <person name="Futagami T."/>
            <person name="Toyoda A."/>
            <person name="Takaki Y."/>
            <person name="Nishi S."/>
            <person name="Hori S."/>
            <person name="Arai W."/>
            <person name="Tsubouchi T."/>
            <person name="Morono Y."/>
            <person name="Uchiyama I."/>
            <person name="Ito T."/>
            <person name="Fujiyama A."/>
            <person name="Inagaki F."/>
            <person name="Takami H."/>
        </authorList>
    </citation>
    <scope>NUCLEOTIDE SEQUENCE</scope>
    <source>
        <strain evidence="1">Expedition CK06-06</strain>
    </source>
</reference>
<name>X1JVR9_9ZZZZ</name>
<organism evidence="1">
    <name type="scientific">marine sediment metagenome</name>
    <dbReference type="NCBI Taxonomy" id="412755"/>
    <lineage>
        <taxon>unclassified sequences</taxon>
        <taxon>metagenomes</taxon>
        <taxon>ecological metagenomes</taxon>
    </lineage>
</organism>
<gene>
    <name evidence="1" type="ORF">S03H2_66635</name>
</gene>
<sequence length="51" mass="5879">MKTIAEKIKDLVDEKKDDINRNGYFVLTISVQDGYPVNVKIEHSLKPAFEK</sequence>
<comment type="caution">
    <text evidence="1">The sequence shown here is derived from an EMBL/GenBank/DDBJ whole genome shotgun (WGS) entry which is preliminary data.</text>
</comment>
<protein>
    <submittedName>
        <fullName evidence="1">Uncharacterized protein</fullName>
    </submittedName>
</protein>
<dbReference type="AlphaFoldDB" id="X1JVR9"/>